<organism evidence="2 3">
    <name type="scientific">Clostridium saccharoperbutylacetonicum N1-4(HMT)</name>
    <dbReference type="NCBI Taxonomy" id="931276"/>
    <lineage>
        <taxon>Bacteria</taxon>
        <taxon>Bacillati</taxon>
        <taxon>Bacillota</taxon>
        <taxon>Clostridia</taxon>
        <taxon>Eubacteriales</taxon>
        <taxon>Clostridiaceae</taxon>
        <taxon>Clostridium</taxon>
    </lineage>
</organism>
<keyword evidence="1" id="KW-0472">Membrane</keyword>
<sequence>MYKMFDIYVLVEVGIVIFAVVSFVFLDKRYKKNHGSKVPNGFKRTEEVTIDPTTNKRLRVYYNSATGERFYHEEEDEG</sequence>
<gene>
    <name evidence="2" type="ORF">Cspa_c05960</name>
</gene>
<dbReference type="KEGG" id="csr:Cspa_c05960"/>
<dbReference type="STRING" id="36745.CLSAP_05970"/>
<keyword evidence="3" id="KW-1185">Reference proteome</keyword>
<dbReference type="PATRIC" id="fig|931276.5.peg.558"/>
<dbReference type="EMBL" id="CP004121">
    <property type="protein sequence ID" value="AGF54388.1"/>
    <property type="molecule type" value="Genomic_DNA"/>
</dbReference>
<evidence type="ECO:0000313" key="2">
    <source>
        <dbReference type="EMBL" id="AGF54388.1"/>
    </source>
</evidence>
<dbReference type="HOGENOM" id="CLU_197391_0_0_9"/>
<feature type="transmembrane region" description="Helical" evidence="1">
    <location>
        <begin position="6"/>
        <end position="26"/>
    </location>
</feature>
<dbReference type="eggNOG" id="ENOG5033CHT">
    <property type="taxonomic scope" value="Bacteria"/>
</dbReference>
<name>M1MDB7_9CLOT</name>
<evidence type="ECO:0000313" key="3">
    <source>
        <dbReference type="Proteomes" id="UP000011728"/>
    </source>
</evidence>
<keyword evidence="1" id="KW-0812">Transmembrane</keyword>
<protein>
    <submittedName>
        <fullName evidence="2">Uncharacterized protein</fullName>
    </submittedName>
</protein>
<dbReference type="RefSeq" id="WP_015390714.1">
    <property type="nucleotide sequence ID" value="NC_020291.1"/>
</dbReference>
<proteinExistence type="predicted"/>
<evidence type="ECO:0000256" key="1">
    <source>
        <dbReference type="SAM" id="Phobius"/>
    </source>
</evidence>
<accession>M1MDB7</accession>
<dbReference type="AlphaFoldDB" id="M1MDB7"/>
<dbReference type="OrthoDB" id="2377160at2"/>
<dbReference type="Proteomes" id="UP000011728">
    <property type="component" value="Chromosome"/>
</dbReference>
<keyword evidence="1" id="KW-1133">Transmembrane helix</keyword>
<reference evidence="2 3" key="1">
    <citation type="submission" date="2013-02" db="EMBL/GenBank/DDBJ databases">
        <title>Genome sequence of Clostridium saccharoperbutylacetonicum N1-4(HMT).</title>
        <authorList>
            <person name="Poehlein A."/>
            <person name="Daniel R."/>
        </authorList>
    </citation>
    <scope>NUCLEOTIDE SEQUENCE [LARGE SCALE GENOMIC DNA]</scope>
    <source>
        <strain evidence="3">N1-4(HMT)</strain>
    </source>
</reference>